<dbReference type="Proteomes" id="UP001597178">
    <property type="component" value="Unassembled WGS sequence"/>
</dbReference>
<name>A0ABW3ZYI7_9BACI</name>
<sequence>MEKILYYVEPQDNFEAEGRRFYKGEKYPVSKNRYTGIGLIFQNTSAKLLNIVDKSIRNQFVQK</sequence>
<evidence type="ECO:0000313" key="1">
    <source>
        <dbReference type="EMBL" id="MFD1363080.1"/>
    </source>
</evidence>
<organism evidence="1 2">
    <name type="scientific">Lentibacillus salinarum</name>
    <dbReference type="NCBI Taxonomy" id="446820"/>
    <lineage>
        <taxon>Bacteria</taxon>
        <taxon>Bacillati</taxon>
        <taxon>Bacillota</taxon>
        <taxon>Bacilli</taxon>
        <taxon>Bacillales</taxon>
        <taxon>Bacillaceae</taxon>
        <taxon>Lentibacillus</taxon>
    </lineage>
</organism>
<accession>A0ABW3ZYI7</accession>
<dbReference type="RefSeq" id="WP_382402252.1">
    <property type="nucleotide sequence ID" value="NZ_JBHTNH010000029.1"/>
</dbReference>
<proteinExistence type="predicted"/>
<keyword evidence="2" id="KW-1185">Reference proteome</keyword>
<protein>
    <submittedName>
        <fullName evidence="1">Uncharacterized protein</fullName>
    </submittedName>
</protein>
<evidence type="ECO:0000313" key="2">
    <source>
        <dbReference type="Proteomes" id="UP001597178"/>
    </source>
</evidence>
<comment type="caution">
    <text evidence="1">The sequence shown here is derived from an EMBL/GenBank/DDBJ whole genome shotgun (WGS) entry which is preliminary data.</text>
</comment>
<reference evidence="2" key="1">
    <citation type="journal article" date="2019" name="Int. J. Syst. Evol. Microbiol.">
        <title>The Global Catalogue of Microorganisms (GCM) 10K type strain sequencing project: providing services to taxonomists for standard genome sequencing and annotation.</title>
        <authorList>
            <consortium name="The Broad Institute Genomics Platform"/>
            <consortium name="The Broad Institute Genome Sequencing Center for Infectious Disease"/>
            <person name="Wu L."/>
            <person name="Ma J."/>
        </authorList>
    </citation>
    <scope>NUCLEOTIDE SEQUENCE [LARGE SCALE GENOMIC DNA]</scope>
    <source>
        <strain evidence="2">CCUG 54822</strain>
    </source>
</reference>
<dbReference type="EMBL" id="JBHTNH010000029">
    <property type="protein sequence ID" value="MFD1363080.1"/>
    <property type="molecule type" value="Genomic_DNA"/>
</dbReference>
<gene>
    <name evidence="1" type="ORF">ACFQ4A_15635</name>
</gene>